<reference evidence="12 14" key="1">
    <citation type="submission" date="2015-03" db="EMBL/GenBank/DDBJ databases">
        <authorList>
            <person name="Murphy D."/>
        </authorList>
    </citation>
    <scope>NUCLEOTIDE SEQUENCE [LARGE SCALE GENOMIC DNA]</scope>
    <source>
        <strain evidence="12 14">IP06005</strain>
    </source>
</reference>
<dbReference type="Pfam" id="PF07690">
    <property type="entry name" value="MFS_1"/>
    <property type="match status" value="1"/>
</dbReference>
<feature type="transmembrane region" description="Helical" evidence="10">
    <location>
        <begin position="291"/>
        <end position="309"/>
    </location>
</feature>
<evidence type="ECO:0000256" key="5">
    <source>
        <dbReference type="ARBA" id="ARBA00022519"/>
    </source>
</evidence>
<dbReference type="OrthoDB" id="9771451at2"/>
<feature type="transmembrane region" description="Helical" evidence="10">
    <location>
        <begin position="399"/>
        <end position="422"/>
    </location>
</feature>
<feature type="transmembrane region" description="Helical" evidence="10">
    <location>
        <begin position="316"/>
        <end position="338"/>
    </location>
</feature>
<evidence type="ECO:0000256" key="1">
    <source>
        <dbReference type="ARBA" id="ARBA00004429"/>
    </source>
</evidence>
<organism evidence="12 14">
    <name type="scientific">Yersinia aldovae</name>
    <dbReference type="NCBI Taxonomy" id="29483"/>
    <lineage>
        <taxon>Bacteria</taxon>
        <taxon>Pseudomonadati</taxon>
        <taxon>Pseudomonadota</taxon>
        <taxon>Gammaproteobacteria</taxon>
        <taxon>Enterobacterales</taxon>
        <taxon>Yersiniaceae</taxon>
        <taxon>Yersinia</taxon>
    </lineage>
</organism>
<dbReference type="EMBL" id="CQEJ01000010">
    <property type="protein sequence ID" value="CNL09769.1"/>
    <property type="molecule type" value="Genomic_DNA"/>
</dbReference>
<keyword evidence="6 10" id="KW-0812">Transmembrane</keyword>
<feature type="transmembrane region" description="Helical" evidence="10">
    <location>
        <begin position="174"/>
        <end position="197"/>
    </location>
</feature>
<keyword evidence="13" id="KW-1185">Reference proteome</keyword>
<feature type="transmembrane region" description="Helical" evidence="10">
    <location>
        <begin position="134"/>
        <end position="153"/>
    </location>
</feature>
<dbReference type="Proteomes" id="UP000041595">
    <property type="component" value="Unassembled WGS sequence"/>
</dbReference>
<dbReference type="GO" id="GO:0015112">
    <property type="term" value="F:nitrate transmembrane transporter activity"/>
    <property type="evidence" value="ECO:0007669"/>
    <property type="project" value="UniProtKB-UniRule"/>
</dbReference>
<feature type="transmembrane region" description="Helical" evidence="10">
    <location>
        <begin position="217"/>
        <end position="235"/>
    </location>
</feature>
<dbReference type="FunFam" id="1.20.1250.20:FF:000024">
    <property type="entry name" value="Nitrite extrusion protein NarK"/>
    <property type="match status" value="1"/>
</dbReference>
<dbReference type="GO" id="GO:0015113">
    <property type="term" value="F:nitrite transmembrane transporter activity"/>
    <property type="evidence" value="ECO:0007669"/>
    <property type="project" value="InterPro"/>
</dbReference>
<comment type="similarity">
    <text evidence="2 10">Belongs to the major facilitator superfamily. Nitrate/nitrite porter (TC 2.A.1.8) family.</text>
</comment>
<evidence type="ECO:0000313" key="14">
    <source>
        <dbReference type="Proteomes" id="UP000041595"/>
    </source>
</evidence>
<dbReference type="SUPFAM" id="SSF103473">
    <property type="entry name" value="MFS general substrate transporter"/>
    <property type="match status" value="1"/>
</dbReference>
<dbReference type="NCBIfam" id="TIGR00886">
    <property type="entry name" value="2A0108"/>
    <property type="match status" value="1"/>
</dbReference>
<feature type="transmembrane region" description="Helical" evidence="10">
    <location>
        <begin position="39"/>
        <end position="63"/>
    </location>
</feature>
<keyword evidence="9 10" id="KW-0472">Membrane</keyword>
<dbReference type="STRING" id="1453495.AT01_3259"/>
<keyword evidence="4 10" id="KW-1003">Cell membrane</keyword>
<feature type="transmembrane region" description="Helical" evidence="10">
    <location>
        <begin position="350"/>
        <end position="378"/>
    </location>
</feature>
<feature type="transmembrane region" description="Helical" evidence="10">
    <location>
        <begin position="75"/>
        <end position="93"/>
    </location>
</feature>
<dbReference type="CDD" id="cd17341">
    <property type="entry name" value="MFS_NRT2_like"/>
    <property type="match status" value="1"/>
</dbReference>
<evidence type="ECO:0000256" key="4">
    <source>
        <dbReference type="ARBA" id="ARBA00022475"/>
    </source>
</evidence>
<dbReference type="Proteomes" id="UP000038647">
    <property type="component" value="Unassembled WGS sequence"/>
</dbReference>
<evidence type="ECO:0000256" key="9">
    <source>
        <dbReference type="ARBA" id="ARBA00023136"/>
    </source>
</evidence>
<keyword evidence="8 10" id="KW-0534">Nitrate assimilation</keyword>
<dbReference type="InterPro" id="IPR044772">
    <property type="entry name" value="NO3_transporter"/>
</dbReference>
<sequence length="464" mass="50189">MTQTSNVYNNEKGSLLSHWQPENTTFWEQTGQHIAKRNLYISIACLLLAYCVWMLFSALAVNLNHIGFTFASEKLFLLAALPSVSGTLLRIPYSFMVPIFGGRRWTAISTGFLIIPCAWLGFAVQDLSTTFETFVLIALLCGFAGANFASSMGNISFFYPKDKQGQALGYNGGFGNLGVSAMQLIVPVIISISLFSFFGSEGKELANGERMWLENAAWIWVIPLSIATLLAWFGMNDLAIQKPSLNSQLGILKNGHLWVLGLLYFASYGSFIGYAAAFAMLSTVQFPEIEILYFAFFGPFLGALARSLGGILADRFGGALVTAANFVLMAILILMLIFTLPDANNNGSFAAFFCIFMMLFVTAGFGSGSTYQMIAVVFRKVSANRIKAQGGSDEDAQRHAVADTATALGFISVIGASGGFFIPKIMGSSLAMTGSVITAILCILAFYALSVVVIWSVYGRKKTG</sequence>
<keyword evidence="7 10" id="KW-1133">Transmembrane helix</keyword>
<keyword evidence="3 10" id="KW-0813">Transport</keyword>
<evidence type="ECO:0000256" key="6">
    <source>
        <dbReference type="ARBA" id="ARBA00022692"/>
    </source>
</evidence>
<dbReference type="eggNOG" id="COG2223">
    <property type="taxonomic scope" value="Bacteria"/>
</dbReference>
<proteinExistence type="inferred from homology"/>
<dbReference type="AlphaFoldDB" id="A0A0T9TYZ3"/>
<comment type="subcellular location">
    <subcellularLocation>
        <location evidence="1">Cell inner membrane</location>
        <topology evidence="1">Multi-pass membrane protein</topology>
    </subcellularLocation>
    <subcellularLocation>
        <location evidence="10">Cell membrane</location>
        <topology evidence="10">Multi-pass membrane protein</topology>
    </subcellularLocation>
</comment>
<accession>A0A0T9TYZ3</accession>
<dbReference type="Gene3D" id="1.20.1250.20">
    <property type="entry name" value="MFS general substrate transporter like domains"/>
    <property type="match status" value="1"/>
</dbReference>
<feature type="transmembrane region" description="Helical" evidence="10">
    <location>
        <begin position="105"/>
        <end position="122"/>
    </location>
</feature>
<evidence type="ECO:0000256" key="8">
    <source>
        <dbReference type="ARBA" id="ARBA00023063"/>
    </source>
</evidence>
<evidence type="ECO:0000256" key="3">
    <source>
        <dbReference type="ARBA" id="ARBA00022448"/>
    </source>
</evidence>
<dbReference type="GO" id="GO:0042128">
    <property type="term" value="P:nitrate assimilation"/>
    <property type="evidence" value="ECO:0007669"/>
    <property type="project" value="UniProtKB-UniRule"/>
</dbReference>
<gene>
    <name evidence="12" type="primary">nark</name>
    <name evidence="12" type="ORF">ERS137965_02039</name>
    <name evidence="11" type="ORF">ERS137966_00915</name>
</gene>
<dbReference type="GO" id="GO:0015291">
    <property type="term" value="F:secondary active transmembrane transporter activity"/>
    <property type="evidence" value="ECO:0007669"/>
    <property type="project" value="UniProtKB-ARBA"/>
</dbReference>
<dbReference type="PANTHER" id="PTHR23515">
    <property type="entry name" value="HIGH-AFFINITY NITRATE TRANSPORTER 2.3"/>
    <property type="match status" value="1"/>
</dbReference>
<reference evidence="11 13" key="2">
    <citation type="submission" date="2015-03" db="EMBL/GenBank/DDBJ databases">
        <authorList>
            <consortium name="Pathogen Informatics"/>
            <person name="Murphy D."/>
        </authorList>
    </citation>
    <scope>NUCLEOTIDE SEQUENCE [LARGE SCALE GENOMIC DNA]</scope>
    <source>
        <strain evidence="11 13">IP08791</strain>
    </source>
</reference>
<keyword evidence="5" id="KW-0997">Cell inner membrane</keyword>
<evidence type="ECO:0000313" key="13">
    <source>
        <dbReference type="Proteomes" id="UP000038647"/>
    </source>
</evidence>
<dbReference type="InterPro" id="IPR036259">
    <property type="entry name" value="MFS_trans_sf"/>
</dbReference>
<dbReference type="InterPro" id="IPR004737">
    <property type="entry name" value="NO3_transporter_NarK/NarU-like"/>
</dbReference>
<dbReference type="InterPro" id="IPR011701">
    <property type="entry name" value="MFS"/>
</dbReference>
<evidence type="ECO:0000256" key="7">
    <source>
        <dbReference type="ARBA" id="ARBA00022989"/>
    </source>
</evidence>
<dbReference type="EMBL" id="CQEH01000003">
    <property type="protein sequence ID" value="CNK67613.1"/>
    <property type="molecule type" value="Genomic_DNA"/>
</dbReference>
<evidence type="ECO:0000256" key="2">
    <source>
        <dbReference type="ARBA" id="ARBA00008432"/>
    </source>
</evidence>
<dbReference type="GO" id="GO:0005886">
    <property type="term" value="C:plasma membrane"/>
    <property type="evidence" value="ECO:0007669"/>
    <property type="project" value="UniProtKB-SubCell"/>
</dbReference>
<evidence type="ECO:0000313" key="12">
    <source>
        <dbReference type="EMBL" id="CNL09769.1"/>
    </source>
</evidence>
<name>A0A0T9TYZ3_YERAL</name>
<feature type="transmembrane region" description="Helical" evidence="10">
    <location>
        <begin position="434"/>
        <end position="458"/>
    </location>
</feature>
<protein>
    <recommendedName>
        <fullName evidence="10">Nitrate/nitrite transporter</fullName>
    </recommendedName>
</protein>
<evidence type="ECO:0000256" key="10">
    <source>
        <dbReference type="RuleBase" id="RU366033"/>
    </source>
</evidence>
<dbReference type="RefSeq" id="WP_004704275.1">
    <property type="nucleotide sequence ID" value="NZ_CABHPY010000008.1"/>
</dbReference>
<feature type="transmembrane region" description="Helical" evidence="10">
    <location>
        <begin position="256"/>
        <end position="279"/>
    </location>
</feature>
<evidence type="ECO:0000313" key="11">
    <source>
        <dbReference type="EMBL" id="CNK67613.1"/>
    </source>
</evidence>